<dbReference type="Gene3D" id="3.30.1370.110">
    <property type="match status" value="1"/>
</dbReference>
<proteinExistence type="predicted"/>
<accession>A0A813FGI4</accession>
<name>A0A813FGI4_POLGL</name>
<organism evidence="1 2">
    <name type="scientific">Polarella glacialis</name>
    <name type="common">Dinoflagellate</name>
    <dbReference type="NCBI Taxonomy" id="89957"/>
    <lineage>
        <taxon>Eukaryota</taxon>
        <taxon>Sar</taxon>
        <taxon>Alveolata</taxon>
        <taxon>Dinophyceae</taxon>
        <taxon>Suessiales</taxon>
        <taxon>Suessiaceae</taxon>
        <taxon>Polarella</taxon>
    </lineage>
</organism>
<dbReference type="AlphaFoldDB" id="A0A813FGI4"/>
<dbReference type="Proteomes" id="UP000654075">
    <property type="component" value="Unassembled WGS sequence"/>
</dbReference>
<reference evidence="1" key="1">
    <citation type="submission" date="2021-02" db="EMBL/GenBank/DDBJ databases">
        <authorList>
            <person name="Dougan E. K."/>
            <person name="Rhodes N."/>
            <person name="Thang M."/>
            <person name="Chan C."/>
        </authorList>
    </citation>
    <scope>NUCLEOTIDE SEQUENCE</scope>
</reference>
<comment type="caution">
    <text evidence="1">The sequence shown here is derived from an EMBL/GenBank/DDBJ whole genome shotgun (WGS) entry which is preliminary data.</text>
</comment>
<evidence type="ECO:0000313" key="2">
    <source>
        <dbReference type="Proteomes" id="UP000654075"/>
    </source>
</evidence>
<dbReference type="InterPro" id="IPR036063">
    <property type="entry name" value="Smr_dom_sf"/>
</dbReference>
<gene>
    <name evidence="1" type="ORF">PGLA1383_LOCUS27467</name>
</gene>
<keyword evidence="2" id="KW-1185">Reference proteome</keyword>
<dbReference type="EMBL" id="CAJNNV010024375">
    <property type="protein sequence ID" value="CAE8609641.1"/>
    <property type="molecule type" value="Genomic_DNA"/>
</dbReference>
<evidence type="ECO:0008006" key="3">
    <source>
        <dbReference type="Google" id="ProtNLM"/>
    </source>
</evidence>
<dbReference type="OrthoDB" id="10672728at2759"/>
<sequence length="333" mass="36129">MSGTRLQPGGPVLTDMRAWPILKTHLSVGRNCTHVKVTLPTSIDMFPADVLAICVQPNPTTSESNDQACCLSNVYKAEGNLDLKLAELLCMACHGLATHISYAAASEARNIFSKLSESIFFPPQQHSAAQLQVVFGSFRAFASPSGINSMQRLGAPLRYRTMLLVQGPGGHWKEVLSLLESMRDQALGPDREATSSAVDILAGMGEVGRALELYRKAMAHGLLTPWCKEPGVLDLHGHTVQVALTAARAVLADLLARPDGRYCHDPAHDLILITGRGSRSEASEQQLLPALAAFLKEELQPPMEFLPHSSNPGRWIIPGSCLKRWAEAQRNNA</sequence>
<dbReference type="SUPFAM" id="SSF160443">
    <property type="entry name" value="SMR domain-like"/>
    <property type="match status" value="1"/>
</dbReference>
<evidence type="ECO:0000313" key="1">
    <source>
        <dbReference type="EMBL" id="CAE8609641.1"/>
    </source>
</evidence>
<protein>
    <recommendedName>
        <fullName evidence="3">Smr domain-containing protein</fullName>
    </recommendedName>
</protein>